<accession>E7GEP9</accession>
<dbReference type="EMBL" id="ADKX01000046">
    <property type="protein sequence ID" value="EFW03500.1"/>
    <property type="molecule type" value="Genomic_DNA"/>
</dbReference>
<reference evidence="1 2" key="1">
    <citation type="submission" date="2010-12" db="EMBL/GenBank/DDBJ databases">
        <title>The Genome Sequence of Coprobacillus sp. strain 29_1.</title>
        <authorList>
            <consortium name="The Broad Institute Genome Sequencing Platform"/>
            <person name="Earl A."/>
            <person name="Ward D."/>
            <person name="Feldgarden M."/>
            <person name="Gevers D."/>
            <person name="Daigneault M."/>
            <person name="Sibley C.D."/>
            <person name="White A."/>
            <person name="Strauss J."/>
            <person name="Allen-Vercoe E."/>
            <person name="Young S.K."/>
            <person name="Zeng Q."/>
            <person name="Gargeya S."/>
            <person name="Fitzgerald M."/>
            <person name="Haas B."/>
            <person name="Abouelleil A."/>
            <person name="Alvarado L."/>
            <person name="Arachchi H.M."/>
            <person name="Berlin A."/>
            <person name="Brown A."/>
            <person name="Chapman S.B."/>
            <person name="Chen Z."/>
            <person name="Dunbar C."/>
            <person name="Freedman E."/>
            <person name="Gearin G."/>
            <person name="Gellesch M."/>
            <person name="Goldberg J."/>
            <person name="Griggs A."/>
            <person name="Gujja S."/>
            <person name="Heilman E."/>
            <person name="Heiman D."/>
            <person name="Howarth C."/>
            <person name="Larson L."/>
            <person name="Lui A."/>
            <person name="MacDonald P.J.P."/>
            <person name="Mehta T."/>
            <person name="Montmayeur A."/>
            <person name="Murphy C."/>
            <person name="Neiman D."/>
            <person name="Pearson M."/>
            <person name="Priest M."/>
            <person name="Roberts A."/>
            <person name="Saif S."/>
            <person name="Shea T."/>
            <person name="Shenoy N."/>
            <person name="Sisk P."/>
            <person name="Stolte C."/>
            <person name="Sykes S."/>
            <person name="White J."/>
            <person name="Yandava C."/>
            <person name="Nusbaum C."/>
            <person name="Birren B."/>
        </authorList>
    </citation>
    <scope>NUCLEOTIDE SEQUENCE [LARGE SCALE GENOMIC DNA]</scope>
    <source>
        <strain evidence="1 2">29_1</strain>
    </source>
</reference>
<proteinExistence type="predicted"/>
<evidence type="ECO:0000313" key="1">
    <source>
        <dbReference type="EMBL" id="EFW03500.1"/>
    </source>
</evidence>
<dbReference type="Proteomes" id="UP000003157">
    <property type="component" value="Unassembled WGS sequence"/>
</dbReference>
<protein>
    <submittedName>
        <fullName evidence="1">Uncharacterized protein</fullName>
    </submittedName>
</protein>
<dbReference type="STRING" id="100884.GCA_000269565_03801"/>
<gene>
    <name evidence="1" type="ORF">HMPREF9488_03191</name>
</gene>
<organism evidence="1 2">
    <name type="scientific">Coprobacillus cateniformis</name>
    <dbReference type="NCBI Taxonomy" id="100884"/>
    <lineage>
        <taxon>Bacteria</taxon>
        <taxon>Bacillati</taxon>
        <taxon>Bacillota</taxon>
        <taxon>Erysipelotrichia</taxon>
        <taxon>Erysipelotrichales</taxon>
        <taxon>Coprobacillaceae</taxon>
        <taxon>Coprobacillus</taxon>
    </lineage>
</organism>
<keyword evidence="2" id="KW-1185">Reference proteome</keyword>
<evidence type="ECO:0000313" key="2">
    <source>
        <dbReference type="Proteomes" id="UP000003157"/>
    </source>
</evidence>
<comment type="caution">
    <text evidence="1">The sequence shown here is derived from an EMBL/GenBank/DDBJ whole genome shotgun (WGS) entry which is preliminary data.</text>
</comment>
<name>E7GEP9_9FIRM</name>
<dbReference type="RefSeq" id="WP_008790273.1">
    <property type="nucleotide sequence ID" value="NZ_CAUHJZ010000003.1"/>
</dbReference>
<dbReference type="HOGENOM" id="CLU_1150337_0_0_9"/>
<dbReference type="AlphaFoldDB" id="E7GEP9"/>
<sequence length="241" mass="28022">MEPFLDWSQLIFRKEKTMTRVTSAANDEILVVSADSLLTNNITNNKTYKKKILHNKKIIIALLGQIELITSNGIIEFDKVIENIIKQEINPYLVENQIIQTVEKYFSKYYNKNFLQVCLFWRENQHFLLRAFQLNGDYKIMPFLNYAFGYDYKTKDNVIKVMNHYYFDTGEGAGNHLLGFLNTNPLDFSIQTVRNAINNTDFQTVGGDVFTVTLDKHGIIETYVNGRKNSFNSSQLLEMIK</sequence>